<evidence type="ECO:0000313" key="1">
    <source>
        <dbReference type="EMBL" id="MEY2343477.1"/>
    </source>
</evidence>
<reference evidence="1" key="1">
    <citation type="submission" date="2021-05" db="EMBL/GenBank/DDBJ databases">
        <title>First report of NDM-5 and VEB-6 producing Proteus mirabilis isolated from blood of a sepsis patient in Kolkata, India.</title>
        <authorList>
            <person name="Halder G."/>
            <person name="Chaudhuri B."/>
            <person name="Dutta S."/>
        </authorList>
    </citation>
    <scope>NUCLEOTIDE SEQUENCE [LARGE SCALE GENOMIC DNA]</scope>
    <source>
        <strain evidence="1">7049</strain>
    </source>
</reference>
<accession>A0ABD5LQD7</accession>
<proteinExistence type="predicted"/>
<comment type="caution">
    <text evidence="1">The sequence shown here is derived from an EMBL/GenBank/DDBJ whole genome shotgun (WGS) entry which is preliminary data.</text>
</comment>
<organism evidence="1">
    <name type="scientific">Proteus mirabilis</name>
    <dbReference type="NCBI Taxonomy" id="584"/>
    <lineage>
        <taxon>Bacteria</taxon>
        <taxon>Pseudomonadati</taxon>
        <taxon>Pseudomonadota</taxon>
        <taxon>Gammaproteobacteria</taxon>
        <taxon>Enterobacterales</taxon>
        <taxon>Morganellaceae</taxon>
        <taxon>Proteus</taxon>
    </lineage>
</organism>
<dbReference type="AlphaFoldDB" id="A0ABD5LQD7"/>
<dbReference type="Gene3D" id="3.40.30.10">
    <property type="entry name" value="Glutaredoxin"/>
    <property type="match status" value="1"/>
</dbReference>
<dbReference type="EMBL" id="JADQCH020000001">
    <property type="protein sequence ID" value="MEY2343477.1"/>
    <property type="molecule type" value="Genomic_DNA"/>
</dbReference>
<protein>
    <submittedName>
        <fullName evidence="1">Uncharacterized protein</fullName>
    </submittedName>
</protein>
<name>A0ABD5LQD7_PROMI</name>
<sequence>MNNTLGSLPSKETCDPGQYDQTLLTAHFIGIEGVPFVVAPDGRVSKGRPKNLKSWLRVLNDRNHQKETRRNVDPGALASCRDYSCPGL</sequence>
<gene>
    <name evidence="1" type="ORF">I3679_000735</name>
</gene>